<keyword evidence="2" id="KW-1185">Reference proteome</keyword>
<evidence type="ECO:0000313" key="2">
    <source>
        <dbReference type="Proteomes" id="UP001326110"/>
    </source>
</evidence>
<reference evidence="1 2" key="1">
    <citation type="submission" date="2023-11" db="EMBL/GenBank/DDBJ databases">
        <title>MicrobeMod: A computational toolkit for identifying prokaryotic methylation and restriction-modification with nanopore sequencing.</title>
        <authorList>
            <person name="Crits-Christoph A."/>
            <person name="Kang S.C."/>
            <person name="Lee H."/>
            <person name="Ostrov N."/>
        </authorList>
    </citation>
    <scope>NUCLEOTIDE SEQUENCE [LARGE SCALE GENOMIC DNA]</scope>
    <source>
        <strain evidence="1 2">ATCC 25935</strain>
    </source>
</reference>
<gene>
    <name evidence="1" type="ORF">SR858_15775</name>
</gene>
<name>A0ABZ0XS37_9BURK</name>
<dbReference type="EMBL" id="CP140152">
    <property type="protein sequence ID" value="WQH02533.1"/>
    <property type="molecule type" value="Genomic_DNA"/>
</dbReference>
<accession>A0ABZ0XS37</accession>
<proteinExistence type="predicted"/>
<evidence type="ECO:0000313" key="1">
    <source>
        <dbReference type="EMBL" id="WQH02533.1"/>
    </source>
</evidence>
<dbReference type="GeneID" id="43161878"/>
<dbReference type="Proteomes" id="UP001326110">
    <property type="component" value="Chromosome"/>
</dbReference>
<organism evidence="1 2">
    <name type="scientific">Duganella zoogloeoides</name>
    <dbReference type="NCBI Taxonomy" id="75659"/>
    <lineage>
        <taxon>Bacteria</taxon>
        <taxon>Pseudomonadati</taxon>
        <taxon>Pseudomonadota</taxon>
        <taxon>Betaproteobacteria</taxon>
        <taxon>Burkholderiales</taxon>
        <taxon>Oxalobacteraceae</taxon>
        <taxon>Telluria group</taxon>
        <taxon>Duganella</taxon>
    </lineage>
</organism>
<sequence>MNVHTTVSLVAANLMLDLPVSGNSGRPDRLTRIDILADHEDAHGPWVRKVYDNAPDVIERWHVSSRAMGTTNHDAARDWTLPRRVDTIRAGLGAIWMGAGATIYKVSGNTVTMFSRFKGTVTMDTASLLCLSSNDILDARHDAPLTSPQAVSMTASGRYCADDLNQELYTLTIAPGTLRHAAVRIIPL</sequence>
<protein>
    <submittedName>
        <fullName evidence="1">Uncharacterized protein</fullName>
    </submittedName>
</protein>
<dbReference type="RefSeq" id="WP_019919959.1">
    <property type="nucleotide sequence ID" value="NZ_CP140152.1"/>
</dbReference>